<dbReference type="KEGG" id="fku:FGKAn22_05030"/>
<dbReference type="SUPFAM" id="SSF101738">
    <property type="entry name" value="SspB-like"/>
    <property type="match status" value="1"/>
</dbReference>
<dbReference type="InterPro" id="IPR036760">
    <property type="entry name" value="SspB-like_sf"/>
</dbReference>
<dbReference type="PIRSF" id="PIRSF005276">
    <property type="entry name" value="SspB"/>
    <property type="match status" value="1"/>
</dbReference>
<dbReference type="GO" id="GO:0005840">
    <property type="term" value="C:ribosome"/>
    <property type="evidence" value="ECO:0007669"/>
    <property type="project" value="TreeGrafter"/>
</dbReference>
<evidence type="ECO:0000313" key="2">
    <source>
        <dbReference type="EMBL" id="BBI98810.1"/>
    </source>
</evidence>
<dbReference type="Gene3D" id="2.30.30.220">
    <property type="entry name" value="SspB-like"/>
    <property type="match status" value="1"/>
</dbReference>
<feature type="compositionally biased region" description="Basic residues" evidence="1">
    <location>
        <begin position="120"/>
        <end position="129"/>
    </location>
</feature>
<name>A0AAN1VZ42_9PROT</name>
<dbReference type="PANTHER" id="PTHR37486">
    <property type="entry name" value="STRINGENT STARVATION PROTEIN B"/>
    <property type="match status" value="1"/>
</dbReference>
<dbReference type="PANTHER" id="PTHR37486:SF1">
    <property type="entry name" value="STRINGENT STARVATION PROTEIN B"/>
    <property type="match status" value="1"/>
</dbReference>
<organism evidence="2 3">
    <name type="scientific">Ferrigenium kumadai</name>
    <dbReference type="NCBI Taxonomy" id="1682490"/>
    <lineage>
        <taxon>Bacteria</taxon>
        <taxon>Pseudomonadati</taxon>
        <taxon>Pseudomonadota</taxon>
        <taxon>Betaproteobacteria</taxon>
        <taxon>Nitrosomonadales</taxon>
        <taxon>Gallionellaceae</taxon>
        <taxon>Ferrigenium</taxon>
    </lineage>
</organism>
<reference evidence="2 3" key="1">
    <citation type="submission" date="2019-03" db="EMBL/GenBank/DDBJ databases">
        <title>Complete genome sequence of Ferrigenium kumadai strain An22, a microaerophilic iron-oxidizing bacterium isolated from a paddy field soil.</title>
        <authorList>
            <person name="Watanabe T."/>
            <person name="Asakawa S."/>
        </authorList>
    </citation>
    <scope>NUCLEOTIDE SEQUENCE [LARGE SCALE GENOMIC DNA]</scope>
    <source>
        <strain evidence="2 3">An22</strain>
    </source>
</reference>
<dbReference type="AlphaFoldDB" id="A0AAN1VZ42"/>
<evidence type="ECO:0000256" key="1">
    <source>
        <dbReference type="SAM" id="MobiDB-lite"/>
    </source>
</evidence>
<dbReference type="RefSeq" id="WP_212786423.1">
    <property type="nucleotide sequence ID" value="NZ_AP019536.1"/>
</dbReference>
<dbReference type="NCBIfam" id="NF008769">
    <property type="entry name" value="PRK11798.2-5"/>
    <property type="match status" value="1"/>
</dbReference>
<dbReference type="GO" id="GO:0045732">
    <property type="term" value="P:positive regulation of protein catabolic process"/>
    <property type="evidence" value="ECO:0007669"/>
    <property type="project" value="TreeGrafter"/>
</dbReference>
<keyword evidence="3" id="KW-1185">Reference proteome</keyword>
<accession>A0AAN1VZ42</accession>
<dbReference type="InterPro" id="IPR007481">
    <property type="entry name" value="SspB"/>
</dbReference>
<protein>
    <submittedName>
        <fullName evidence="2">Stringent starvation protein B</fullName>
    </submittedName>
</protein>
<sequence>MGDLSTRPYLIRAIYEWCVDSGLTPYLAVRVNSRTHVPMAYVKDGEIVLNLSAGAVRNLEMGNEFITCNGRFGGTPFDLLVPIEAVIGIFAKETGQGLVFQGGEPPPPATESDGEDSKSKQRPQLRVVK</sequence>
<feature type="region of interest" description="Disordered" evidence="1">
    <location>
        <begin position="98"/>
        <end position="129"/>
    </location>
</feature>
<dbReference type="EMBL" id="AP019536">
    <property type="protein sequence ID" value="BBI98810.1"/>
    <property type="molecule type" value="Genomic_DNA"/>
</dbReference>
<gene>
    <name evidence="2" type="primary">sspB</name>
    <name evidence="2" type="ORF">FGKAn22_05030</name>
</gene>
<proteinExistence type="predicted"/>
<dbReference type="Proteomes" id="UP001319121">
    <property type="component" value="Chromosome"/>
</dbReference>
<evidence type="ECO:0000313" key="3">
    <source>
        <dbReference type="Proteomes" id="UP001319121"/>
    </source>
</evidence>
<dbReference type="GO" id="GO:0005829">
    <property type="term" value="C:cytosol"/>
    <property type="evidence" value="ECO:0007669"/>
    <property type="project" value="TreeGrafter"/>
</dbReference>
<dbReference type="Pfam" id="PF04386">
    <property type="entry name" value="SspB"/>
    <property type="match status" value="1"/>
</dbReference>